<dbReference type="Pfam" id="PF18759">
    <property type="entry name" value="Plavaka"/>
    <property type="match status" value="1"/>
</dbReference>
<name>A0AAD4ECX9_9AGAM</name>
<dbReference type="RefSeq" id="XP_041228218.1">
    <property type="nucleotide sequence ID" value="XM_041374833.1"/>
</dbReference>
<dbReference type="GeneID" id="64669131"/>
<proteinExistence type="predicted"/>
<evidence type="ECO:0000313" key="1">
    <source>
        <dbReference type="EMBL" id="KAG1902643.1"/>
    </source>
</evidence>
<evidence type="ECO:0000313" key="2">
    <source>
        <dbReference type="Proteomes" id="UP001195769"/>
    </source>
</evidence>
<dbReference type="Proteomes" id="UP001195769">
    <property type="component" value="Unassembled WGS sequence"/>
</dbReference>
<dbReference type="AlphaFoldDB" id="A0AAD4ECX9"/>
<gene>
    <name evidence="1" type="ORF">F5891DRAFT_948890</name>
</gene>
<protein>
    <submittedName>
        <fullName evidence="1">Uncharacterized protein</fullName>
    </submittedName>
</protein>
<sequence length="939" mass="109170">MAPNRTRFCDLCGQDIKPRGWTTHRKACETNADKWHRDQAIVDAIRQEKDHFEPEPMDASAPPTYSLDDIKVEHHPNSGIKAQIYPFNNFHRRPATSSAYTTPNNHPWRPFQSRLEFEVAELALEVGLNNEQTDRLINICHQCSLRKDSFTLKNHKDIHSKWEAASHRITKFTKDVISVPYDGKMQEFDVYYRDLWDLATDLLRDPNLFPHFQFDAQHLSKFDGQTFVRFVDEPFTAEDFWNVQSQLPQDAKPLAFILYADKTRLSSFGTAKGYPVVARLANLPTDIRNGRGVGSGYIVGWLPIVTEDKEHSGKSSWVNFKNAVWHESFAKITSSLASKSRTGQWYPCLDGIDRWFFLCLLILSADYEEQQVLSFYIVFFLTIIYRCVMSLTRGVMSLWPCPICLIPRDELWDTSKQYTHRIADTSRDIVLAAQEMDTHEEQEELLKQHGLRNVTNSFWAIRYSDVHRALLHDRCHYNHGGLWSRHYWVELQKHLTSLGRAKVAQVDKNFAAFPRWRNLKHPNQVMSITFADSSVHEDISKMIIYATHNILTEEASPLGYLLVRCVRLYLEVDMYAAFEVHTTNTISEGRSAIQALTAFMKQYIMATEEDDKNWNFPKLHMITHLFDDIEAKGVTRNYNTKPNEQMHGPLKDWYQHRTNFKNIAEQILRIDHWLLVADDIHRRIFDLDEYVISQRQANDIDEDANEDDPDSEVLTNPIRHVFGPLDGSMHVKFGSREAPQTFGLIENSHKDDIAFSNFHVKLNSFLNVFLPASNIPLPDGKRIHLLSTHTITTCRLLRVNYESMVDWRQYTDYLRCNPKFFNAPRFDCMFIQTNQKVILGRLLLLFECPVGDNVFPLALVHPYDAPIGVRLRKDKHLNLLRVRAKPRAQAEFFSTRSIIRGALLVHDENLDYFVVDTVDTDMFLRVKEMHLQAGHVVRI</sequence>
<comment type="caution">
    <text evidence="1">The sequence shown here is derived from an EMBL/GenBank/DDBJ whole genome shotgun (WGS) entry which is preliminary data.</text>
</comment>
<organism evidence="1 2">
    <name type="scientific">Suillus fuscotomentosus</name>
    <dbReference type="NCBI Taxonomy" id="1912939"/>
    <lineage>
        <taxon>Eukaryota</taxon>
        <taxon>Fungi</taxon>
        <taxon>Dikarya</taxon>
        <taxon>Basidiomycota</taxon>
        <taxon>Agaricomycotina</taxon>
        <taxon>Agaricomycetes</taxon>
        <taxon>Agaricomycetidae</taxon>
        <taxon>Boletales</taxon>
        <taxon>Suillineae</taxon>
        <taxon>Suillaceae</taxon>
        <taxon>Suillus</taxon>
    </lineage>
</organism>
<reference evidence="1" key="1">
    <citation type="journal article" date="2020" name="New Phytol.">
        <title>Comparative genomics reveals dynamic genome evolution in host specialist ectomycorrhizal fungi.</title>
        <authorList>
            <person name="Lofgren L.A."/>
            <person name="Nguyen N.H."/>
            <person name="Vilgalys R."/>
            <person name="Ruytinx J."/>
            <person name="Liao H.L."/>
            <person name="Branco S."/>
            <person name="Kuo A."/>
            <person name="LaButti K."/>
            <person name="Lipzen A."/>
            <person name="Andreopoulos W."/>
            <person name="Pangilinan J."/>
            <person name="Riley R."/>
            <person name="Hundley H."/>
            <person name="Na H."/>
            <person name="Barry K."/>
            <person name="Grigoriev I.V."/>
            <person name="Stajich J.E."/>
            <person name="Kennedy P.G."/>
        </authorList>
    </citation>
    <scope>NUCLEOTIDE SEQUENCE</scope>
    <source>
        <strain evidence="1">FC203</strain>
    </source>
</reference>
<keyword evidence="2" id="KW-1185">Reference proteome</keyword>
<accession>A0AAD4ECX9</accession>
<dbReference type="InterPro" id="IPR041078">
    <property type="entry name" value="Plavaka"/>
</dbReference>
<dbReference type="EMBL" id="JABBWK010000016">
    <property type="protein sequence ID" value="KAG1902643.1"/>
    <property type="molecule type" value="Genomic_DNA"/>
</dbReference>